<sequence length="79" mass="8744">MNDVKYRIVEHDGGWAYRVDGTYSETFPSHDAAFGAARRAACKQLRPGETTGIVWEDATGHWHAELSRAGDRPQAEVIG</sequence>
<keyword evidence="2" id="KW-1185">Reference proteome</keyword>
<dbReference type="RefSeq" id="WP_105745836.1">
    <property type="nucleotide sequence ID" value="NZ_PVBR01000039.1"/>
</dbReference>
<gene>
    <name evidence="1" type="ORF">C5748_26180</name>
</gene>
<organism evidence="1 2">
    <name type="scientific">Phyllobacterium phragmitis</name>
    <dbReference type="NCBI Taxonomy" id="2670329"/>
    <lineage>
        <taxon>Bacteria</taxon>
        <taxon>Pseudomonadati</taxon>
        <taxon>Pseudomonadota</taxon>
        <taxon>Alphaproteobacteria</taxon>
        <taxon>Hyphomicrobiales</taxon>
        <taxon>Phyllobacteriaceae</taxon>
        <taxon>Phyllobacterium</taxon>
    </lineage>
</organism>
<evidence type="ECO:0008006" key="3">
    <source>
        <dbReference type="Google" id="ProtNLM"/>
    </source>
</evidence>
<dbReference type="AlphaFoldDB" id="A0A2S9IJ55"/>
<dbReference type="Proteomes" id="UP000239434">
    <property type="component" value="Unassembled WGS sequence"/>
</dbReference>
<name>A0A2S9IJ55_9HYPH</name>
<proteinExistence type="predicted"/>
<reference evidence="1 2" key="1">
    <citation type="submission" date="2018-02" db="EMBL/GenBank/DDBJ databases">
        <title>The draft genome of Phyllobacterium sp. 1N-3.</title>
        <authorList>
            <person name="Liu L."/>
            <person name="Li L."/>
            <person name="Zhang X."/>
            <person name="Wang T."/>
            <person name="Liang L."/>
        </authorList>
    </citation>
    <scope>NUCLEOTIDE SEQUENCE [LARGE SCALE GENOMIC DNA]</scope>
    <source>
        <strain evidence="1 2">1N-3</strain>
    </source>
</reference>
<accession>A0A2S9IJ55</accession>
<dbReference type="EMBL" id="PVBR01000039">
    <property type="protein sequence ID" value="PRD40573.1"/>
    <property type="molecule type" value="Genomic_DNA"/>
</dbReference>
<comment type="caution">
    <text evidence="1">The sequence shown here is derived from an EMBL/GenBank/DDBJ whole genome shotgun (WGS) entry which is preliminary data.</text>
</comment>
<dbReference type="Pfam" id="PF09954">
    <property type="entry name" value="DUF2188"/>
    <property type="match status" value="1"/>
</dbReference>
<dbReference type="InterPro" id="IPR018691">
    <property type="entry name" value="DUF2188"/>
</dbReference>
<protein>
    <recommendedName>
        <fullName evidence="3">DUF2188 domain-containing protein</fullName>
    </recommendedName>
</protein>
<evidence type="ECO:0000313" key="2">
    <source>
        <dbReference type="Proteomes" id="UP000239434"/>
    </source>
</evidence>
<evidence type="ECO:0000313" key="1">
    <source>
        <dbReference type="EMBL" id="PRD40573.1"/>
    </source>
</evidence>